<gene>
    <name evidence="2" type="ORF">CHIRRI_LOCUS3419</name>
</gene>
<reference evidence="2" key="2">
    <citation type="submission" date="2022-10" db="EMBL/GenBank/DDBJ databases">
        <authorList>
            <consortium name="ENA_rothamsted_submissions"/>
            <consortium name="culmorum"/>
            <person name="King R."/>
        </authorList>
    </citation>
    <scope>NUCLEOTIDE SEQUENCE</scope>
</reference>
<reference evidence="2" key="1">
    <citation type="submission" date="2022-01" db="EMBL/GenBank/DDBJ databases">
        <authorList>
            <person name="King R."/>
        </authorList>
    </citation>
    <scope>NUCLEOTIDE SEQUENCE</scope>
</reference>
<keyword evidence="3" id="KW-1185">Reference proteome</keyword>
<sequence>MFENLIKIIRSKGDAEENNNEIELPAFSDNFISIKAVTSENLKDFLDALSSFIDRLNELVADLYKSEKNIYLCKEYEKAISELSRKEAQIKYLSSYSESMQSKIEAFQKQLDEKEATINRLEDKKSVVLNKLINLKKNMRRNQSKPISRIPIPMKSRLQLRERQQTDNVTLNLLPIASVSSNEIDDENDNFSDWMELE</sequence>
<keyword evidence="1" id="KW-0175">Coiled coil</keyword>
<accession>A0A9N9RPE2</accession>
<name>A0A9N9RPE2_9DIPT</name>
<proteinExistence type="predicted"/>
<evidence type="ECO:0000313" key="2">
    <source>
        <dbReference type="EMBL" id="CAG9800476.1"/>
    </source>
</evidence>
<evidence type="ECO:0000256" key="1">
    <source>
        <dbReference type="SAM" id="Coils"/>
    </source>
</evidence>
<feature type="coiled-coil region" evidence="1">
    <location>
        <begin position="97"/>
        <end position="138"/>
    </location>
</feature>
<dbReference type="EMBL" id="OU895877">
    <property type="protein sequence ID" value="CAG9800476.1"/>
    <property type="molecule type" value="Genomic_DNA"/>
</dbReference>
<organism evidence="2 3">
    <name type="scientific">Chironomus riparius</name>
    <dbReference type="NCBI Taxonomy" id="315576"/>
    <lineage>
        <taxon>Eukaryota</taxon>
        <taxon>Metazoa</taxon>
        <taxon>Ecdysozoa</taxon>
        <taxon>Arthropoda</taxon>
        <taxon>Hexapoda</taxon>
        <taxon>Insecta</taxon>
        <taxon>Pterygota</taxon>
        <taxon>Neoptera</taxon>
        <taxon>Endopterygota</taxon>
        <taxon>Diptera</taxon>
        <taxon>Nematocera</taxon>
        <taxon>Chironomoidea</taxon>
        <taxon>Chironomidae</taxon>
        <taxon>Chironominae</taxon>
        <taxon>Chironomus</taxon>
    </lineage>
</organism>
<protein>
    <submittedName>
        <fullName evidence="2">Uncharacterized protein</fullName>
    </submittedName>
</protein>
<dbReference type="AlphaFoldDB" id="A0A9N9RPE2"/>
<dbReference type="Proteomes" id="UP001153620">
    <property type="component" value="Chromosome 1"/>
</dbReference>
<evidence type="ECO:0000313" key="3">
    <source>
        <dbReference type="Proteomes" id="UP001153620"/>
    </source>
</evidence>